<reference evidence="1 2" key="1">
    <citation type="journal article" date="2018" name="Front. Plant Sci.">
        <title>Red Clover (Trifolium pratense) and Zigzag Clover (T. medium) - A Picture of Genomic Similarities and Differences.</title>
        <authorList>
            <person name="Dluhosova J."/>
            <person name="Istvanek J."/>
            <person name="Nedelnik J."/>
            <person name="Repkova J."/>
        </authorList>
    </citation>
    <scope>NUCLEOTIDE SEQUENCE [LARGE SCALE GENOMIC DNA]</scope>
    <source>
        <strain evidence="2">cv. 10/8</strain>
        <tissue evidence="1">Leaf</tissue>
    </source>
</reference>
<keyword evidence="2" id="KW-1185">Reference proteome</keyword>
<proteinExistence type="predicted"/>
<name>A0A392TG07_9FABA</name>
<dbReference type="Proteomes" id="UP000265520">
    <property type="component" value="Unassembled WGS sequence"/>
</dbReference>
<protein>
    <submittedName>
        <fullName evidence="1">Plant/T31B5-30 protein</fullName>
    </submittedName>
</protein>
<evidence type="ECO:0000313" key="2">
    <source>
        <dbReference type="Proteomes" id="UP000265520"/>
    </source>
</evidence>
<accession>A0A392TG07</accession>
<feature type="non-terminal residue" evidence="1">
    <location>
        <position position="1"/>
    </location>
</feature>
<organism evidence="1 2">
    <name type="scientific">Trifolium medium</name>
    <dbReference type="NCBI Taxonomy" id="97028"/>
    <lineage>
        <taxon>Eukaryota</taxon>
        <taxon>Viridiplantae</taxon>
        <taxon>Streptophyta</taxon>
        <taxon>Embryophyta</taxon>
        <taxon>Tracheophyta</taxon>
        <taxon>Spermatophyta</taxon>
        <taxon>Magnoliopsida</taxon>
        <taxon>eudicotyledons</taxon>
        <taxon>Gunneridae</taxon>
        <taxon>Pentapetalae</taxon>
        <taxon>rosids</taxon>
        <taxon>fabids</taxon>
        <taxon>Fabales</taxon>
        <taxon>Fabaceae</taxon>
        <taxon>Papilionoideae</taxon>
        <taxon>50 kb inversion clade</taxon>
        <taxon>NPAAA clade</taxon>
        <taxon>Hologalegina</taxon>
        <taxon>IRL clade</taxon>
        <taxon>Trifolieae</taxon>
        <taxon>Trifolium</taxon>
    </lineage>
</organism>
<dbReference type="EMBL" id="LXQA010558381">
    <property type="protein sequence ID" value="MCI59160.1"/>
    <property type="molecule type" value="Genomic_DNA"/>
</dbReference>
<sequence>STLLCETIAKRIFLREEYEGLEEAHYA</sequence>
<comment type="caution">
    <text evidence="1">The sequence shown here is derived from an EMBL/GenBank/DDBJ whole genome shotgun (WGS) entry which is preliminary data.</text>
</comment>
<dbReference type="AlphaFoldDB" id="A0A392TG07"/>
<evidence type="ECO:0000313" key="1">
    <source>
        <dbReference type="EMBL" id="MCI59160.1"/>
    </source>
</evidence>